<dbReference type="EMBL" id="CAACVG010014107">
    <property type="protein sequence ID" value="VEN62760.1"/>
    <property type="molecule type" value="Genomic_DNA"/>
</dbReference>
<evidence type="ECO:0000313" key="2">
    <source>
        <dbReference type="Proteomes" id="UP000410492"/>
    </source>
</evidence>
<feature type="non-terminal residue" evidence="1">
    <location>
        <position position="85"/>
    </location>
</feature>
<reference evidence="1 2" key="1">
    <citation type="submission" date="2019-01" db="EMBL/GenBank/DDBJ databases">
        <authorList>
            <person name="Sayadi A."/>
        </authorList>
    </citation>
    <scope>NUCLEOTIDE SEQUENCE [LARGE SCALE GENOMIC DNA]</scope>
</reference>
<accession>A0A653DSK3</accession>
<name>A0A653DSK3_CALMS</name>
<dbReference type="Proteomes" id="UP000410492">
    <property type="component" value="Unassembled WGS sequence"/>
</dbReference>
<feature type="non-terminal residue" evidence="1">
    <location>
        <position position="1"/>
    </location>
</feature>
<organism evidence="1 2">
    <name type="scientific">Callosobruchus maculatus</name>
    <name type="common">Southern cowpea weevil</name>
    <name type="synonym">Pulse bruchid</name>
    <dbReference type="NCBI Taxonomy" id="64391"/>
    <lineage>
        <taxon>Eukaryota</taxon>
        <taxon>Metazoa</taxon>
        <taxon>Ecdysozoa</taxon>
        <taxon>Arthropoda</taxon>
        <taxon>Hexapoda</taxon>
        <taxon>Insecta</taxon>
        <taxon>Pterygota</taxon>
        <taxon>Neoptera</taxon>
        <taxon>Endopterygota</taxon>
        <taxon>Coleoptera</taxon>
        <taxon>Polyphaga</taxon>
        <taxon>Cucujiformia</taxon>
        <taxon>Chrysomeloidea</taxon>
        <taxon>Chrysomelidae</taxon>
        <taxon>Bruchinae</taxon>
        <taxon>Bruchini</taxon>
        <taxon>Callosobruchus</taxon>
    </lineage>
</organism>
<gene>
    <name evidence="1" type="ORF">CALMAC_LOCUS19779</name>
</gene>
<dbReference type="AlphaFoldDB" id="A0A653DSK3"/>
<proteinExistence type="predicted"/>
<evidence type="ECO:0000313" key="1">
    <source>
        <dbReference type="EMBL" id="VEN62760.1"/>
    </source>
</evidence>
<protein>
    <submittedName>
        <fullName evidence="1">Uncharacterized protein</fullName>
    </submittedName>
</protein>
<sequence>GLLCAVSVRVGLRVIQILCTIPDIPDTTNRQTPRTKIRPNCPINSAGRLAFLILVSDIRLHGTYLNIWRRKFHRRVTNTSNTKSK</sequence>
<dbReference type="OrthoDB" id="10473028at2759"/>
<keyword evidence="2" id="KW-1185">Reference proteome</keyword>